<dbReference type="EMBL" id="CP000252">
    <property type="protein sequence ID" value="ABC78939.1"/>
    <property type="molecule type" value="Genomic_DNA"/>
</dbReference>
<evidence type="ECO:0000313" key="2">
    <source>
        <dbReference type="EMBL" id="ABC78939.1"/>
    </source>
</evidence>
<dbReference type="Pfam" id="PF00149">
    <property type="entry name" value="Metallophos"/>
    <property type="match status" value="1"/>
</dbReference>
<name>Q2LXY3_SYNAS</name>
<dbReference type="HOGENOM" id="CLU_025443_3_2_7"/>
<dbReference type="GO" id="GO:0009245">
    <property type="term" value="P:lipid A biosynthetic process"/>
    <property type="evidence" value="ECO:0007669"/>
    <property type="project" value="TreeGrafter"/>
</dbReference>
<keyword evidence="3" id="KW-1185">Reference proteome</keyword>
<dbReference type="InterPro" id="IPR029052">
    <property type="entry name" value="Metallo-depent_PP-like"/>
</dbReference>
<dbReference type="InterPro" id="IPR004843">
    <property type="entry name" value="Calcineurin-like_PHP"/>
</dbReference>
<dbReference type="GO" id="GO:0016020">
    <property type="term" value="C:membrane"/>
    <property type="evidence" value="ECO:0007669"/>
    <property type="project" value="GOC"/>
</dbReference>
<dbReference type="EC" id="3.1.-.-" evidence="2"/>
<dbReference type="eggNOG" id="COG1408">
    <property type="taxonomic scope" value="Bacteria"/>
</dbReference>
<dbReference type="InterPro" id="IPR051158">
    <property type="entry name" value="Metallophosphoesterase_sf"/>
</dbReference>
<feature type="domain" description="Calcineurin-like phosphoesterase" evidence="1">
    <location>
        <begin position="72"/>
        <end position="240"/>
    </location>
</feature>
<dbReference type="GO" id="GO:0008758">
    <property type="term" value="F:UDP-2,3-diacylglucosamine hydrolase activity"/>
    <property type="evidence" value="ECO:0007669"/>
    <property type="project" value="TreeGrafter"/>
</dbReference>
<dbReference type="PANTHER" id="PTHR31302">
    <property type="entry name" value="TRANSMEMBRANE PROTEIN WITH METALLOPHOSPHOESTERASE DOMAIN-RELATED"/>
    <property type="match status" value="1"/>
</dbReference>
<reference evidence="2 3" key="1">
    <citation type="journal article" date="2007" name="Proc. Natl. Acad. Sci. U.S.A.">
        <title>The genome of Syntrophus aciditrophicus: life at the thermodynamic limit of microbial growth.</title>
        <authorList>
            <person name="McInerney M.J."/>
            <person name="Rohlin L."/>
            <person name="Mouttaki H."/>
            <person name="Kim U."/>
            <person name="Krupp R.S."/>
            <person name="Rios-Hernandez L."/>
            <person name="Sieber J."/>
            <person name="Struchtemeyer C.G."/>
            <person name="Bhattacharyya A."/>
            <person name="Campbell J.W."/>
            <person name="Gunsalus R.P."/>
        </authorList>
    </citation>
    <scope>NUCLEOTIDE SEQUENCE [LARGE SCALE GENOMIC DNA]</scope>
    <source>
        <strain evidence="2 3">SB</strain>
    </source>
</reference>
<sequence>MKMAKIDSIVRRQLSRRSFMKGLIVAGLAGLDVMLLAQNGRLYAKKIEPFWLEVTQVRLRLPRLPKSFSGFRMAQISDMHVGGWMTAQRAADYFKIVMDLSPDAVAMTGDFVMGYGRGRNVPQKIEKLVPVLEEMTRQIPVLGVLGNHDYIYGSAAITNMLQQAGVVYLNNSVSVIRHGDDVLHIAGVDDVMEGRPELDDVLKKLPSSDCSILLVHEPDFADKSSSTGRFDLQISGHSHGGQVVLPFIGPPILPDMAHKYPSGLYRVGKMLLYTNRGAGMTQPYVRFNCRPEITVFTLEAATP</sequence>
<dbReference type="Proteomes" id="UP000001933">
    <property type="component" value="Chromosome"/>
</dbReference>
<dbReference type="SUPFAM" id="SSF56300">
    <property type="entry name" value="Metallo-dependent phosphatases"/>
    <property type="match status" value="1"/>
</dbReference>
<dbReference type="Gene3D" id="3.60.21.10">
    <property type="match status" value="1"/>
</dbReference>
<dbReference type="PANTHER" id="PTHR31302:SF25">
    <property type="entry name" value="PHOSPHOESTERASE"/>
    <property type="match status" value="1"/>
</dbReference>
<dbReference type="AlphaFoldDB" id="Q2LXY3"/>
<accession>Q2LXY3</accession>
<protein>
    <submittedName>
        <fullName evidence="2">Phosphoesterase</fullName>
        <ecNumber evidence="2">3.1.-.-</ecNumber>
    </submittedName>
</protein>
<evidence type="ECO:0000259" key="1">
    <source>
        <dbReference type="Pfam" id="PF00149"/>
    </source>
</evidence>
<dbReference type="FunCoup" id="Q2LXY3">
    <property type="interactions" value="128"/>
</dbReference>
<proteinExistence type="predicted"/>
<keyword evidence="2" id="KW-0378">Hydrolase</keyword>
<dbReference type="KEGG" id="sat:SYN_01619"/>
<organism evidence="2 3">
    <name type="scientific">Syntrophus aciditrophicus (strain SB)</name>
    <dbReference type="NCBI Taxonomy" id="56780"/>
    <lineage>
        <taxon>Bacteria</taxon>
        <taxon>Pseudomonadati</taxon>
        <taxon>Thermodesulfobacteriota</taxon>
        <taxon>Syntrophia</taxon>
        <taxon>Syntrophales</taxon>
        <taxon>Syntrophaceae</taxon>
        <taxon>Syntrophus</taxon>
    </lineage>
</organism>
<evidence type="ECO:0000313" key="3">
    <source>
        <dbReference type="Proteomes" id="UP000001933"/>
    </source>
</evidence>
<gene>
    <name evidence="2" type="ORF">SYN_01619</name>
</gene>
<dbReference type="CDD" id="cd07385">
    <property type="entry name" value="MPP_YkuE_C"/>
    <property type="match status" value="1"/>
</dbReference>
<dbReference type="InParanoid" id="Q2LXY3"/>